<dbReference type="PANTHER" id="PTHR39583">
    <property type="entry name" value="TYPE II SECRETION SYSTEM PROTEIN J-RELATED"/>
    <property type="match status" value="1"/>
</dbReference>
<dbReference type="Pfam" id="PF07963">
    <property type="entry name" value="N_methyl"/>
    <property type="match status" value="1"/>
</dbReference>
<dbReference type="Pfam" id="PF11612">
    <property type="entry name" value="T2SSJ"/>
    <property type="match status" value="1"/>
</dbReference>
<comment type="subcellular location">
    <subcellularLocation>
        <location evidence="1">Cell inner membrane</location>
        <topology evidence="1">Single-pass membrane protein</topology>
    </subcellularLocation>
</comment>
<proteinExistence type="inferred from homology"/>
<keyword evidence="5" id="KW-0488">Methylation</keyword>
<sequence length="210" mass="22384">MTPRRSEAGFTLVEVMVSLLIFGMIAAAGVAILSFSVRAQGTTGARLDDMAALTRTVSILSADLAQARNRSARDEAGSVLPAFVGESGSGVAPMLRFVRAGWSNLDGAPRASLQKVAYQVQDSTLQRIAYPMVDGAQPLPPAALMTRVRQVGLRYRIGGAWSDRWDGATGVPLPDALELRVQRDDGTLFRQLFLVGSGYVPTPDQPRAPG</sequence>
<evidence type="ECO:0000313" key="11">
    <source>
        <dbReference type="EMBL" id="TXC70130.1"/>
    </source>
</evidence>
<comment type="similarity">
    <text evidence="2">Belongs to the GSP J family.</text>
</comment>
<keyword evidence="6" id="KW-0997">Cell inner membrane</keyword>
<evidence type="ECO:0000256" key="10">
    <source>
        <dbReference type="SAM" id="Phobius"/>
    </source>
</evidence>
<keyword evidence="12" id="KW-1185">Reference proteome</keyword>
<dbReference type="Proteomes" id="UP000321250">
    <property type="component" value="Unassembled WGS sequence"/>
</dbReference>
<dbReference type="Gene3D" id="3.10.610.10">
    <property type="entry name" value="GSPII I/J protein-like"/>
    <property type="match status" value="1"/>
</dbReference>
<comment type="caution">
    <text evidence="11">The sequence shown here is derived from an EMBL/GenBank/DDBJ whole genome shotgun (WGS) entry which is preliminary data.</text>
</comment>
<name>A0A5C6UCH3_9SPHN</name>
<evidence type="ECO:0000256" key="2">
    <source>
        <dbReference type="ARBA" id="ARBA00011084"/>
    </source>
</evidence>
<dbReference type="PANTHER" id="PTHR39583:SF2">
    <property type="entry name" value="TYPE II SECRETION SYSTEM PROTEIN J"/>
    <property type="match status" value="1"/>
</dbReference>
<dbReference type="NCBIfam" id="TIGR01711">
    <property type="entry name" value="gspJ"/>
    <property type="match status" value="1"/>
</dbReference>
<dbReference type="RefSeq" id="WP_147080028.1">
    <property type="nucleotide sequence ID" value="NZ_VOQR01000001.1"/>
</dbReference>
<evidence type="ECO:0000256" key="1">
    <source>
        <dbReference type="ARBA" id="ARBA00004377"/>
    </source>
</evidence>
<dbReference type="GO" id="GO:0015627">
    <property type="term" value="C:type II protein secretion system complex"/>
    <property type="evidence" value="ECO:0007669"/>
    <property type="project" value="InterPro"/>
</dbReference>
<dbReference type="InterPro" id="IPR010055">
    <property type="entry name" value="T2SS_protein-GspJ"/>
</dbReference>
<keyword evidence="9 10" id="KW-0472">Membrane</keyword>
<keyword evidence="7 10" id="KW-0812">Transmembrane</keyword>
<evidence type="ECO:0000256" key="5">
    <source>
        <dbReference type="ARBA" id="ARBA00022481"/>
    </source>
</evidence>
<evidence type="ECO:0000256" key="6">
    <source>
        <dbReference type="ARBA" id="ARBA00022519"/>
    </source>
</evidence>
<dbReference type="PROSITE" id="PS00409">
    <property type="entry name" value="PROKAR_NTER_METHYL"/>
    <property type="match status" value="1"/>
</dbReference>
<gene>
    <name evidence="11" type="primary">gspJ</name>
    <name evidence="11" type="ORF">FSB78_03570</name>
</gene>
<reference evidence="11 12" key="1">
    <citation type="journal article" date="2013" name="Antonie Van Leeuwenhoek">
        <title>Sphingomonas ginsenosidivorax sp. nov., with the ability to transform ginsenosides.</title>
        <authorList>
            <person name="Jin X.F."/>
            <person name="Kim J.K."/>
            <person name="Liu Q.M."/>
            <person name="Kang M.S."/>
            <person name="He D."/>
            <person name="Jin F.X."/>
            <person name="Kim S.C."/>
            <person name="Im W.T."/>
        </authorList>
    </citation>
    <scope>NUCLEOTIDE SEQUENCE [LARGE SCALE GENOMIC DNA]</scope>
    <source>
        <strain evidence="11 12">KHI67</strain>
    </source>
</reference>
<evidence type="ECO:0000313" key="12">
    <source>
        <dbReference type="Proteomes" id="UP000321250"/>
    </source>
</evidence>
<dbReference type="GO" id="GO:0015628">
    <property type="term" value="P:protein secretion by the type II secretion system"/>
    <property type="evidence" value="ECO:0007669"/>
    <property type="project" value="InterPro"/>
</dbReference>
<evidence type="ECO:0000256" key="9">
    <source>
        <dbReference type="ARBA" id="ARBA00023136"/>
    </source>
</evidence>
<dbReference type="InterPro" id="IPR012902">
    <property type="entry name" value="N_methyl_site"/>
</dbReference>
<dbReference type="NCBIfam" id="TIGR02532">
    <property type="entry name" value="IV_pilin_GFxxxE"/>
    <property type="match status" value="1"/>
</dbReference>
<keyword evidence="8 10" id="KW-1133">Transmembrane helix</keyword>
<dbReference type="InterPro" id="IPR045584">
    <property type="entry name" value="Pilin-like"/>
</dbReference>
<dbReference type="OrthoDB" id="9794345at2"/>
<dbReference type="AlphaFoldDB" id="A0A5C6UCH3"/>
<organism evidence="11 12">
    <name type="scientific">Sphingomonas ginsenosidivorax</name>
    <dbReference type="NCBI Taxonomy" id="862135"/>
    <lineage>
        <taxon>Bacteria</taxon>
        <taxon>Pseudomonadati</taxon>
        <taxon>Pseudomonadota</taxon>
        <taxon>Alphaproteobacteria</taxon>
        <taxon>Sphingomonadales</taxon>
        <taxon>Sphingomonadaceae</taxon>
        <taxon>Sphingomonas</taxon>
    </lineage>
</organism>
<dbReference type="GO" id="GO:0005886">
    <property type="term" value="C:plasma membrane"/>
    <property type="evidence" value="ECO:0007669"/>
    <property type="project" value="UniProtKB-SubCell"/>
</dbReference>
<dbReference type="SUPFAM" id="SSF54523">
    <property type="entry name" value="Pili subunits"/>
    <property type="match status" value="1"/>
</dbReference>
<dbReference type="InterPro" id="IPR051621">
    <property type="entry name" value="T2SS_protein_J"/>
</dbReference>
<evidence type="ECO:0000256" key="7">
    <source>
        <dbReference type="ARBA" id="ARBA00022692"/>
    </source>
</evidence>
<evidence type="ECO:0000256" key="8">
    <source>
        <dbReference type="ARBA" id="ARBA00022989"/>
    </source>
</evidence>
<feature type="transmembrane region" description="Helical" evidence="10">
    <location>
        <begin position="12"/>
        <end position="37"/>
    </location>
</feature>
<protein>
    <recommendedName>
        <fullName evidence="3">Type II secretion system protein J</fullName>
    </recommendedName>
</protein>
<dbReference type="EMBL" id="VOQR01000001">
    <property type="protein sequence ID" value="TXC70130.1"/>
    <property type="molecule type" value="Genomic_DNA"/>
</dbReference>
<keyword evidence="4" id="KW-1003">Cell membrane</keyword>
<evidence type="ECO:0000256" key="4">
    <source>
        <dbReference type="ARBA" id="ARBA00022475"/>
    </source>
</evidence>
<evidence type="ECO:0000256" key="3">
    <source>
        <dbReference type="ARBA" id="ARBA00021539"/>
    </source>
</evidence>
<accession>A0A5C6UCH3</accession>